<keyword evidence="1" id="KW-0812">Transmembrane</keyword>
<feature type="transmembrane region" description="Helical" evidence="1">
    <location>
        <begin position="78"/>
        <end position="103"/>
    </location>
</feature>
<proteinExistence type="predicted"/>
<keyword evidence="1" id="KW-1133">Transmembrane helix</keyword>
<comment type="caution">
    <text evidence="2">The sequence shown here is derived from an EMBL/GenBank/DDBJ whole genome shotgun (WGS) entry which is preliminary data.</text>
</comment>
<accession>A0ABQ6CLN2</accession>
<sequence length="143" mass="15391">MPLDAPSASQISQVIAQSTAPAFLRGAVAGLISVLVSRLERILDRSRAINTMQGETSAILTLKADIPRLEERARLVNLAVFPAISSGIVTTMLIMVAFALAFFELPHEKGVAALLVVAVLLFTIAPAHVLREIRISLRKSDHL</sequence>
<keyword evidence="3" id="KW-1185">Reference proteome</keyword>
<name>A0ABQ6CLN2_9HYPH</name>
<feature type="transmembrane region" description="Helical" evidence="1">
    <location>
        <begin position="109"/>
        <end position="130"/>
    </location>
</feature>
<feature type="transmembrane region" description="Helical" evidence="1">
    <location>
        <begin position="20"/>
        <end position="39"/>
    </location>
</feature>
<dbReference type="EMBL" id="BSPC01000032">
    <property type="protein sequence ID" value="GLS20678.1"/>
    <property type="molecule type" value="Genomic_DNA"/>
</dbReference>
<reference evidence="3" key="1">
    <citation type="journal article" date="2019" name="Int. J. Syst. Evol. Microbiol.">
        <title>The Global Catalogue of Microorganisms (GCM) 10K type strain sequencing project: providing services to taxonomists for standard genome sequencing and annotation.</title>
        <authorList>
            <consortium name="The Broad Institute Genomics Platform"/>
            <consortium name="The Broad Institute Genome Sequencing Center for Infectious Disease"/>
            <person name="Wu L."/>
            <person name="Ma J."/>
        </authorList>
    </citation>
    <scope>NUCLEOTIDE SEQUENCE [LARGE SCALE GENOMIC DNA]</scope>
    <source>
        <strain evidence="3">NBRC 101365</strain>
    </source>
</reference>
<dbReference type="Proteomes" id="UP001156882">
    <property type="component" value="Unassembled WGS sequence"/>
</dbReference>
<evidence type="ECO:0000256" key="1">
    <source>
        <dbReference type="SAM" id="Phobius"/>
    </source>
</evidence>
<organism evidence="2 3">
    <name type="scientific">Labrys miyagiensis</name>
    <dbReference type="NCBI Taxonomy" id="346912"/>
    <lineage>
        <taxon>Bacteria</taxon>
        <taxon>Pseudomonadati</taxon>
        <taxon>Pseudomonadota</taxon>
        <taxon>Alphaproteobacteria</taxon>
        <taxon>Hyphomicrobiales</taxon>
        <taxon>Xanthobacteraceae</taxon>
        <taxon>Labrys</taxon>
    </lineage>
</organism>
<protein>
    <recommendedName>
        <fullName evidence="4">DUF2721 domain-containing protein</fullName>
    </recommendedName>
</protein>
<dbReference type="Pfam" id="PF11026">
    <property type="entry name" value="DUF2721"/>
    <property type="match status" value="1"/>
</dbReference>
<dbReference type="RefSeq" id="WP_284313759.1">
    <property type="nucleotide sequence ID" value="NZ_BSPC01000032.1"/>
</dbReference>
<gene>
    <name evidence="2" type="ORF">GCM10007874_36950</name>
</gene>
<keyword evidence="1" id="KW-0472">Membrane</keyword>
<evidence type="ECO:0000313" key="2">
    <source>
        <dbReference type="EMBL" id="GLS20678.1"/>
    </source>
</evidence>
<evidence type="ECO:0008006" key="4">
    <source>
        <dbReference type="Google" id="ProtNLM"/>
    </source>
</evidence>
<evidence type="ECO:0000313" key="3">
    <source>
        <dbReference type="Proteomes" id="UP001156882"/>
    </source>
</evidence>
<dbReference type="InterPro" id="IPR021279">
    <property type="entry name" value="DUF2721"/>
</dbReference>